<dbReference type="PROSITE" id="PS51935">
    <property type="entry name" value="NLPC_P60"/>
    <property type="match status" value="1"/>
</dbReference>
<keyword evidence="2" id="KW-0645">Protease</keyword>
<evidence type="ECO:0000256" key="5">
    <source>
        <dbReference type="SAM" id="SignalP"/>
    </source>
</evidence>
<comment type="similarity">
    <text evidence="1">Belongs to the peptidase C40 family.</text>
</comment>
<gene>
    <name evidence="7" type="ORF">O9H85_14945</name>
</gene>
<comment type="caution">
    <text evidence="7">The sequence shown here is derived from an EMBL/GenBank/DDBJ whole genome shotgun (WGS) entry which is preliminary data.</text>
</comment>
<dbReference type="SUPFAM" id="SSF54001">
    <property type="entry name" value="Cysteine proteinases"/>
    <property type="match status" value="1"/>
</dbReference>
<evidence type="ECO:0000256" key="2">
    <source>
        <dbReference type="ARBA" id="ARBA00022670"/>
    </source>
</evidence>
<dbReference type="Pfam" id="PF00877">
    <property type="entry name" value="NLPC_P60"/>
    <property type="match status" value="1"/>
</dbReference>
<organism evidence="7 8">
    <name type="scientific">Paenibacillus gyeongsangnamensis</name>
    <dbReference type="NCBI Taxonomy" id="3388067"/>
    <lineage>
        <taxon>Bacteria</taxon>
        <taxon>Bacillati</taxon>
        <taxon>Bacillota</taxon>
        <taxon>Bacilli</taxon>
        <taxon>Bacillales</taxon>
        <taxon>Paenibacillaceae</taxon>
        <taxon>Paenibacillus</taxon>
    </lineage>
</organism>
<dbReference type="InterPro" id="IPR038765">
    <property type="entry name" value="Papain-like_cys_pep_sf"/>
</dbReference>
<dbReference type="PANTHER" id="PTHR47053">
    <property type="entry name" value="MUREIN DD-ENDOPEPTIDASE MEPH-RELATED"/>
    <property type="match status" value="1"/>
</dbReference>
<reference evidence="7 8" key="1">
    <citation type="submission" date="2022-12" db="EMBL/GenBank/DDBJ databases">
        <title>Draft genome sequence of Paenibacillus sp. dW9.</title>
        <authorList>
            <person name="Choi E.-W."/>
            <person name="Kim D.-U."/>
        </authorList>
    </citation>
    <scope>NUCLEOTIDE SEQUENCE [LARGE SCALE GENOMIC DNA]</scope>
    <source>
        <strain evidence="8">dW9</strain>
    </source>
</reference>
<proteinExistence type="inferred from homology"/>
<evidence type="ECO:0000256" key="1">
    <source>
        <dbReference type="ARBA" id="ARBA00007074"/>
    </source>
</evidence>
<evidence type="ECO:0000313" key="8">
    <source>
        <dbReference type="Proteomes" id="UP001527882"/>
    </source>
</evidence>
<feature type="domain" description="NlpC/P60" evidence="6">
    <location>
        <begin position="21"/>
        <end position="142"/>
    </location>
</feature>
<evidence type="ECO:0000256" key="4">
    <source>
        <dbReference type="ARBA" id="ARBA00022807"/>
    </source>
</evidence>
<dbReference type="PANTHER" id="PTHR47053:SF1">
    <property type="entry name" value="MUREIN DD-ENDOPEPTIDASE MEPH-RELATED"/>
    <property type="match status" value="1"/>
</dbReference>
<dbReference type="RefSeq" id="WP_269882230.1">
    <property type="nucleotide sequence ID" value="NZ_JAQAGZ010000009.1"/>
</dbReference>
<dbReference type="Proteomes" id="UP001527882">
    <property type="component" value="Unassembled WGS sequence"/>
</dbReference>
<evidence type="ECO:0000256" key="3">
    <source>
        <dbReference type="ARBA" id="ARBA00022801"/>
    </source>
</evidence>
<dbReference type="InterPro" id="IPR000064">
    <property type="entry name" value="NLP_P60_dom"/>
</dbReference>
<dbReference type="Gene3D" id="3.90.1720.10">
    <property type="entry name" value="endopeptidase domain like (from Nostoc punctiforme)"/>
    <property type="match status" value="1"/>
</dbReference>
<name>A0ABT4QA39_9BACL</name>
<keyword evidence="8" id="KW-1185">Reference proteome</keyword>
<keyword evidence="5" id="KW-0732">Signal</keyword>
<keyword evidence="4" id="KW-0788">Thiol protease</keyword>
<evidence type="ECO:0000313" key="7">
    <source>
        <dbReference type="EMBL" id="MCZ8513706.1"/>
    </source>
</evidence>
<protein>
    <submittedName>
        <fullName evidence="7">C40 family peptidase</fullName>
    </submittedName>
</protein>
<accession>A0ABT4QA39</accession>
<feature type="chain" id="PRO_5047294664" evidence="5">
    <location>
        <begin position="25"/>
        <end position="154"/>
    </location>
</feature>
<dbReference type="EMBL" id="JAQAGZ010000009">
    <property type="protein sequence ID" value="MCZ8513706.1"/>
    <property type="molecule type" value="Genomic_DNA"/>
</dbReference>
<dbReference type="InterPro" id="IPR051202">
    <property type="entry name" value="Peptidase_C40"/>
</dbReference>
<sequence>MKKASLFLFALFMFFSFQVGSVFAETPLSQTINGLVGTPYKWGGTTPTGFDCSGFLRYVFNSFGVELSRSSKEQAQEGTWVSQNDLRPGDLVFYHTFGKGISHSGIYVGNGFFAHAADDGVRIDKMSQSYYANRYVTARRILSDDLYSQIMKDN</sequence>
<keyword evidence="3" id="KW-0378">Hydrolase</keyword>
<feature type="signal peptide" evidence="5">
    <location>
        <begin position="1"/>
        <end position="24"/>
    </location>
</feature>
<evidence type="ECO:0000259" key="6">
    <source>
        <dbReference type="PROSITE" id="PS51935"/>
    </source>
</evidence>